<evidence type="ECO:0000256" key="2">
    <source>
        <dbReference type="SAM" id="MobiDB-lite"/>
    </source>
</evidence>
<evidence type="ECO:0000256" key="1">
    <source>
        <dbReference type="SAM" id="Coils"/>
    </source>
</evidence>
<keyword evidence="4" id="KW-1185">Reference proteome</keyword>
<protein>
    <submittedName>
        <fullName evidence="3">Uncharacterized protein</fullName>
    </submittedName>
</protein>
<organism evidence="3 4">
    <name type="scientific">Plasmodium gaboni</name>
    <dbReference type="NCBI Taxonomy" id="647221"/>
    <lineage>
        <taxon>Eukaryota</taxon>
        <taxon>Sar</taxon>
        <taxon>Alveolata</taxon>
        <taxon>Apicomplexa</taxon>
        <taxon>Aconoidasida</taxon>
        <taxon>Haemosporida</taxon>
        <taxon>Plasmodiidae</taxon>
        <taxon>Plasmodium</taxon>
        <taxon>Plasmodium (Laverania)</taxon>
    </lineage>
</organism>
<proteinExistence type="predicted"/>
<name>A0ABY1UR52_9APIC</name>
<reference evidence="3" key="1">
    <citation type="submission" date="2016-09" db="EMBL/GenBank/DDBJ databases">
        <authorList>
            <consortium name="Pathogen Informatics"/>
            <person name="Sun Q."/>
            <person name="Inoue M."/>
        </authorList>
    </citation>
    <scope>NUCLEOTIDE SEQUENCE</scope>
</reference>
<evidence type="ECO:0000313" key="3">
    <source>
        <dbReference type="EMBL" id="SOV16308.1"/>
    </source>
</evidence>
<feature type="region of interest" description="Disordered" evidence="2">
    <location>
        <begin position="504"/>
        <end position="527"/>
    </location>
</feature>
<dbReference type="EMBL" id="LT969435">
    <property type="protein sequence ID" value="SOV16308.1"/>
    <property type="molecule type" value="Genomic_DNA"/>
</dbReference>
<dbReference type="Proteomes" id="UP000831156">
    <property type="component" value="Chromosome 12"/>
</dbReference>
<evidence type="ECO:0000313" key="4">
    <source>
        <dbReference type="Proteomes" id="UP000831156"/>
    </source>
</evidence>
<sequence length="880" mass="103594">MIYLEPLDSNDKKEDNCENKKINEEENNENCYNCENRRICEEENNENCYNCGNIFLSAKEKRDNEINKILKNMKNEERNLCFPLLDLYYLNKNFKYQNLKESLEFSNNVNEYINLNLLKKEIYPKDIIYQNDENKKKEKTWIYNKLIKKGLLYDKKLKENIINKLNSNYNFIEKYDNIIKESNNNNNNISNNNNNNNINNNNNSNMLISDNFPFQWEKGDNIINTFNPIYNARDKIINENNIASIPTIDIFYNSSKLLTIQTIFEPINHYIYLLRLLPKFSLPLYDSGILQYVCEDPILNDKLKGLELSYRLLVHDILFYAFFSYLSDLPFWAKPPIEILRIYNYESLYSFNDCESEHTERLVFHNIKSIIYNFSDTLNKIELLYPKNYYITILPNIYFKNIIDFLKSENFKLKKMIILLKGTNDMDIQKLNYIKSIFDNLRGVQTEKILSSMDTMNDITVGGAHIRINKGKQVDISESDHDNNVVKKTTQRIIEAMKKCAKGNRSDKLEEQMNTPKNNNKKKIINNNNNNKRYTIVNGCGHNNRNNTYNNYFDNFSYDEYYLEKGQNRGGEQICRQSIINNVINVNDKIIMTKGTNDIVDISNINNNCHIDNNYNIDTCLDNMYDQMGNANRQNNITLAFRNNNKKENKQKYISSESSNSDDDTDDENIDGFFKTKKLKTTVYDKSTFSFSKFVNKIINYEKIIDYLNNDPQRQEKEDSKIKFFVKMLLFEKRYVSYDVNNDEINICDNVICDDDNDICDDDIDMCDDNIDICDGDNTKEGFFQSDRSEHIRNVQGAINEAEQEITNTNLNIENIPNNVNDSVSNSSDYNISNLIQNFRRNYVSNNFLSFSRNVENEQGNNVNIETTQDNFTSITFNFN</sequence>
<gene>
    <name evidence="3" type="ORF">PGABG01_1216500</name>
</gene>
<keyword evidence="1" id="KW-0175">Coiled coil</keyword>
<accession>A0ABY1UR52</accession>
<feature type="coiled-coil region" evidence="1">
    <location>
        <begin position="792"/>
        <end position="819"/>
    </location>
</feature>